<evidence type="ECO:0000313" key="2">
    <source>
        <dbReference type="EMBL" id="KAF3769977.1"/>
    </source>
</evidence>
<gene>
    <name evidence="2" type="ORF">M406DRAFT_96620</name>
</gene>
<dbReference type="SUPFAM" id="SSF54928">
    <property type="entry name" value="RNA-binding domain, RBD"/>
    <property type="match status" value="1"/>
</dbReference>
<dbReference type="EMBL" id="MU032344">
    <property type="protein sequence ID" value="KAF3769977.1"/>
    <property type="molecule type" value="Genomic_DNA"/>
</dbReference>
<dbReference type="InterPro" id="IPR035979">
    <property type="entry name" value="RBD_domain_sf"/>
</dbReference>
<dbReference type="CDD" id="cd12261">
    <property type="entry name" value="RRM1_3_MRN1"/>
    <property type="match status" value="1"/>
</dbReference>
<dbReference type="OrthoDB" id="2935572at2759"/>
<dbReference type="Proteomes" id="UP000803844">
    <property type="component" value="Unassembled WGS sequence"/>
</dbReference>
<dbReference type="InterPro" id="IPR012677">
    <property type="entry name" value="Nucleotide-bd_a/b_plait_sf"/>
</dbReference>
<dbReference type="Gene3D" id="3.30.70.330">
    <property type="match status" value="1"/>
</dbReference>
<dbReference type="GeneID" id="63843466"/>
<dbReference type="GO" id="GO:0003676">
    <property type="term" value="F:nucleic acid binding"/>
    <property type="evidence" value="ECO:0007669"/>
    <property type="project" value="InterPro"/>
</dbReference>
<evidence type="ECO:0000256" key="1">
    <source>
        <dbReference type="SAM" id="MobiDB-lite"/>
    </source>
</evidence>
<name>A0A9P4YBS9_CRYP1</name>
<keyword evidence="3" id="KW-1185">Reference proteome</keyword>
<reference evidence="2" key="1">
    <citation type="journal article" date="2020" name="Phytopathology">
        <title>Genome sequence of the chestnut blight fungus Cryphonectria parasitica EP155: A fundamental resource for an archetypical invasive plant pathogen.</title>
        <authorList>
            <person name="Crouch J.A."/>
            <person name="Dawe A."/>
            <person name="Aerts A."/>
            <person name="Barry K."/>
            <person name="Churchill A.C.L."/>
            <person name="Grimwood J."/>
            <person name="Hillman B."/>
            <person name="Milgroom M.G."/>
            <person name="Pangilinan J."/>
            <person name="Smith M."/>
            <person name="Salamov A."/>
            <person name="Schmutz J."/>
            <person name="Yadav J."/>
            <person name="Grigoriev I.V."/>
            <person name="Nuss D."/>
        </authorList>
    </citation>
    <scope>NUCLEOTIDE SEQUENCE</scope>
    <source>
        <strain evidence="2">EP155</strain>
    </source>
</reference>
<evidence type="ECO:0008006" key="4">
    <source>
        <dbReference type="Google" id="ProtNLM"/>
    </source>
</evidence>
<comment type="caution">
    <text evidence="2">The sequence shown here is derived from an EMBL/GenBank/DDBJ whole genome shotgun (WGS) entry which is preliminary data.</text>
</comment>
<feature type="region of interest" description="Disordered" evidence="1">
    <location>
        <begin position="131"/>
        <end position="161"/>
    </location>
</feature>
<accession>A0A9P4YBS9</accession>
<evidence type="ECO:0000313" key="3">
    <source>
        <dbReference type="Proteomes" id="UP000803844"/>
    </source>
</evidence>
<proteinExistence type="predicted"/>
<dbReference type="AlphaFoldDB" id="A0A9P4YBS9"/>
<dbReference type="RefSeq" id="XP_040780938.1">
    <property type="nucleotide sequence ID" value="XM_040926337.1"/>
</dbReference>
<protein>
    <recommendedName>
        <fullName evidence="4">RRM domain-containing protein</fullName>
    </recommendedName>
</protein>
<organism evidence="2 3">
    <name type="scientific">Cryphonectria parasitica (strain ATCC 38755 / EP155)</name>
    <dbReference type="NCBI Taxonomy" id="660469"/>
    <lineage>
        <taxon>Eukaryota</taxon>
        <taxon>Fungi</taxon>
        <taxon>Dikarya</taxon>
        <taxon>Ascomycota</taxon>
        <taxon>Pezizomycotina</taxon>
        <taxon>Sordariomycetes</taxon>
        <taxon>Sordariomycetidae</taxon>
        <taxon>Diaporthales</taxon>
        <taxon>Cryphonectriaceae</taxon>
        <taxon>Cryphonectria-Endothia species complex</taxon>
        <taxon>Cryphonectria</taxon>
    </lineage>
</organism>
<sequence length="380" mass="43076">MASLGGETVTIDRTHFETMLRRANFNPDELTVPLVSISQSEYDELKKIAAKYEHLCYNLLRGGVGEDTIGLLSMNDAAIEQQKDGFATDFISPASRPQPSRDASNGLVNYNPRAQSFAHVYPQEAHGWDDVEVPEDGEDASSCGGAVIPNSHQSNDQDRSRLNYERQCNRSLLLSNLAEGTTYSDLTKVIRGGLLLNVHMRPRDHTAVVAFLQAADAQAFFDHIRRHDLYIRQKRVDVRWDERRFIMPAHVASNIRQGATRNLVLRRCDPDLTEAVIRDDLDHIHNLVVIRVEFRGGSCYIETNSVHNAMFARTCMRSRGKYKQKKIEWDVDECCQPLEQPTYSGPRNGHAITKKRNSSNMANRFDLLNLDDDDDDEEEG</sequence>